<dbReference type="AlphaFoldDB" id="A0A0D7AUK8"/>
<proteinExistence type="predicted"/>
<reference evidence="1 2" key="1">
    <citation type="journal article" date="2015" name="Fungal Genet. Biol.">
        <title>Evolution of novel wood decay mechanisms in Agaricales revealed by the genome sequences of Fistulina hepatica and Cylindrobasidium torrendii.</title>
        <authorList>
            <person name="Floudas D."/>
            <person name="Held B.W."/>
            <person name="Riley R."/>
            <person name="Nagy L.G."/>
            <person name="Koehler G."/>
            <person name="Ransdell A.S."/>
            <person name="Younus H."/>
            <person name="Chow J."/>
            <person name="Chiniquy J."/>
            <person name="Lipzen A."/>
            <person name="Tritt A."/>
            <person name="Sun H."/>
            <person name="Haridas S."/>
            <person name="LaButti K."/>
            <person name="Ohm R.A."/>
            <person name="Kues U."/>
            <person name="Blanchette R.A."/>
            <person name="Grigoriev I.V."/>
            <person name="Minto R.E."/>
            <person name="Hibbett D.S."/>
        </authorList>
    </citation>
    <scope>NUCLEOTIDE SEQUENCE [LARGE SCALE GENOMIC DNA]</scope>
    <source>
        <strain evidence="1 2">FP15055 ss-10</strain>
    </source>
</reference>
<dbReference type="Proteomes" id="UP000054007">
    <property type="component" value="Unassembled WGS sequence"/>
</dbReference>
<protein>
    <submittedName>
        <fullName evidence="1">Uncharacterized protein</fullName>
    </submittedName>
</protein>
<name>A0A0D7AUK8_9AGAR</name>
<evidence type="ECO:0000313" key="2">
    <source>
        <dbReference type="Proteomes" id="UP000054007"/>
    </source>
</evidence>
<accession>A0A0D7AUK8</accession>
<sequence>MSGKKQDRLLAFNPKNGTGNLSRIVLLTLGGRAQEEHISRQQRREHVKDVGANVVERSSKRRMKILKALDPKPAAKAMSYEMITRKLPRTGAVILTPLLPGLGPPHAKWPGVRRMFERWRYEGRCDNAEHAKYAEGDGDCAQVRKRDKEDEQRQRCIGDGPERWIRCQQTFGKLKEHRFRMNKIQLHFFAVNQGRGRIQEEFVWRQQGAACLTKEFIANVEKAEQEIAEATHRRERTIPRVEFTINDEEMVAIKMSAVHFTTDSVSFEFEREGVGLQSGLSQAEESPISSNIYQSAKKMRESKSNAPIAEPPACPASSKVIPSAGDLYIHLHDEGSQIWLRSLKRTWERLPDDSGNAASGTTKKHWPQHPRPANQGYYLHYPLMQDSRPNWVRWQTIKGVIPLKLNAILDEA</sequence>
<keyword evidence="2" id="KW-1185">Reference proteome</keyword>
<gene>
    <name evidence="1" type="ORF">CYLTODRAFT_477875</name>
</gene>
<evidence type="ECO:0000313" key="1">
    <source>
        <dbReference type="EMBL" id="KIY61539.1"/>
    </source>
</evidence>
<dbReference type="EMBL" id="KN880921">
    <property type="protein sequence ID" value="KIY61539.1"/>
    <property type="molecule type" value="Genomic_DNA"/>
</dbReference>
<organism evidence="1 2">
    <name type="scientific">Cylindrobasidium torrendii FP15055 ss-10</name>
    <dbReference type="NCBI Taxonomy" id="1314674"/>
    <lineage>
        <taxon>Eukaryota</taxon>
        <taxon>Fungi</taxon>
        <taxon>Dikarya</taxon>
        <taxon>Basidiomycota</taxon>
        <taxon>Agaricomycotina</taxon>
        <taxon>Agaricomycetes</taxon>
        <taxon>Agaricomycetidae</taxon>
        <taxon>Agaricales</taxon>
        <taxon>Marasmiineae</taxon>
        <taxon>Physalacriaceae</taxon>
        <taxon>Cylindrobasidium</taxon>
    </lineage>
</organism>